<evidence type="ECO:0000313" key="2">
    <source>
        <dbReference type="Proteomes" id="UP000032120"/>
    </source>
</evidence>
<dbReference type="AlphaFoldDB" id="A0A0D0HVQ4"/>
<protein>
    <submittedName>
        <fullName evidence="1">Uncharacterized protein</fullName>
    </submittedName>
</protein>
<evidence type="ECO:0000313" key="1">
    <source>
        <dbReference type="EMBL" id="KIP51696.1"/>
    </source>
</evidence>
<reference evidence="1 2" key="1">
    <citation type="submission" date="2015-01" db="EMBL/GenBank/DDBJ databases">
        <title>Draft genome sequence of Leucobacter komagatae strain VKM ST2845.</title>
        <authorList>
            <person name="Karlyshev A.V."/>
            <person name="Kudryashova E.B."/>
        </authorList>
    </citation>
    <scope>NUCLEOTIDE SEQUENCE [LARGE SCALE GENOMIC DNA]</scope>
    <source>
        <strain evidence="1 2">VKM ST2845</strain>
    </source>
</reference>
<keyword evidence="2" id="KW-1185">Reference proteome</keyword>
<accession>A0A0D0HVQ4</accession>
<sequence length="73" mass="8413">MWKTQVCLLWLITFQRPNPTDVARPGMRLPYLIRDRRQQSDTELHEAATALLEGVEALLVQTIPSRARLLDKA</sequence>
<gene>
    <name evidence="1" type="ORF">SD72_13875</name>
</gene>
<proteinExistence type="predicted"/>
<dbReference type="EMBL" id="JXSQ01000025">
    <property type="protein sequence ID" value="KIP51696.1"/>
    <property type="molecule type" value="Genomic_DNA"/>
</dbReference>
<dbReference type="Proteomes" id="UP000032120">
    <property type="component" value="Unassembled WGS sequence"/>
</dbReference>
<comment type="caution">
    <text evidence="1">The sequence shown here is derived from an EMBL/GenBank/DDBJ whole genome shotgun (WGS) entry which is preliminary data.</text>
</comment>
<organism evidence="1 2">
    <name type="scientific">Leucobacter komagatae</name>
    <dbReference type="NCBI Taxonomy" id="55969"/>
    <lineage>
        <taxon>Bacteria</taxon>
        <taxon>Bacillati</taxon>
        <taxon>Actinomycetota</taxon>
        <taxon>Actinomycetes</taxon>
        <taxon>Micrococcales</taxon>
        <taxon>Microbacteriaceae</taxon>
        <taxon>Leucobacter</taxon>
    </lineage>
</organism>
<name>A0A0D0HVQ4_9MICO</name>